<keyword evidence="12" id="KW-1185">Reference proteome</keyword>
<evidence type="ECO:0000256" key="6">
    <source>
        <dbReference type="ARBA" id="ARBA00022873"/>
    </source>
</evidence>
<dbReference type="PANTHER" id="PTHR10696:SF51">
    <property type="entry name" value="TRIMETHYLLYSINE DIOXYGENASE, MITOCHONDRIAL"/>
    <property type="match status" value="1"/>
</dbReference>
<name>A0A075B0I0_ROZAC</name>
<evidence type="ECO:0000256" key="5">
    <source>
        <dbReference type="ARBA" id="ARBA00022723"/>
    </source>
</evidence>
<dbReference type="Gene3D" id="3.60.130.10">
    <property type="entry name" value="Clavaminate synthase-like"/>
    <property type="match status" value="1"/>
</dbReference>
<dbReference type="GO" id="GO:0050353">
    <property type="term" value="F:trimethyllysine dioxygenase activity"/>
    <property type="evidence" value="ECO:0007669"/>
    <property type="project" value="UniProtKB-EC"/>
</dbReference>
<feature type="domain" description="TauD/TfdA-like" evidence="10">
    <location>
        <begin position="69"/>
        <end position="298"/>
    </location>
</feature>
<dbReference type="GO" id="GO:0045329">
    <property type="term" value="P:carnitine biosynthetic process"/>
    <property type="evidence" value="ECO:0007669"/>
    <property type="project" value="UniProtKB-UniPathway"/>
</dbReference>
<dbReference type="InterPro" id="IPR003819">
    <property type="entry name" value="TauD/TfdA-like"/>
</dbReference>
<dbReference type="PANTHER" id="PTHR10696">
    <property type="entry name" value="GAMMA-BUTYROBETAINE HYDROXYLASE-RELATED"/>
    <property type="match status" value="1"/>
</dbReference>
<gene>
    <name evidence="11" type="ORF">O9G_004718</name>
</gene>
<evidence type="ECO:0000313" key="11">
    <source>
        <dbReference type="EMBL" id="EPZ34464.1"/>
    </source>
</evidence>
<dbReference type="InterPro" id="IPR038492">
    <property type="entry name" value="GBBH-like_N_sf"/>
</dbReference>
<dbReference type="STRING" id="988480.A0A075B0I0"/>
<keyword evidence="6" id="KW-0124">Carnitine biosynthesis</keyword>
<dbReference type="OMA" id="EKVCIQP"/>
<evidence type="ECO:0000313" key="12">
    <source>
        <dbReference type="Proteomes" id="UP000030755"/>
    </source>
</evidence>
<dbReference type="NCBIfam" id="TIGR02410">
    <property type="entry name" value="carnitine_TMLD"/>
    <property type="match status" value="1"/>
</dbReference>
<evidence type="ECO:0000259" key="10">
    <source>
        <dbReference type="Pfam" id="PF02668"/>
    </source>
</evidence>
<keyword evidence="8 11" id="KW-0560">Oxidoreductase</keyword>
<keyword evidence="5" id="KW-0479">Metal-binding</keyword>
<keyword evidence="9" id="KW-0408">Iron</keyword>
<dbReference type="InterPro" id="IPR042098">
    <property type="entry name" value="TauD-like_sf"/>
</dbReference>
<dbReference type="InterPro" id="IPR050411">
    <property type="entry name" value="AlphaKG_dependent_hydroxylases"/>
</dbReference>
<dbReference type="HOGENOM" id="CLU_021859_2_1_1"/>
<protein>
    <submittedName>
        <fullName evidence="11">Taurine catabolism dioxygenase TauD/TfdA domain-containing protein</fullName>
        <ecNumber evidence="11">1.14.11.8</ecNumber>
    </submittedName>
</protein>
<comment type="cofactor">
    <cofactor evidence="2">
        <name>L-ascorbate</name>
        <dbReference type="ChEBI" id="CHEBI:38290"/>
    </cofactor>
</comment>
<dbReference type="GO" id="GO:0005506">
    <property type="term" value="F:iron ion binding"/>
    <property type="evidence" value="ECO:0007669"/>
    <property type="project" value="InterPro"/>
</dbReference>
<dbReference type="Gene3D" id="3.30.2020.30">
    <property type="match status" value="1"/>
</dbReference>
<evidence type="ECO:0000256" key="4">
    <source>
        <dbReference type="ARBA" id="ARBA00008654"/>
    </source>
</evidence>
<evidence type="ECO:0000256" key="9">
    <source>
        <dbReference type="ARBA" id="ARBA00023004"/>
    </source>
</evidence>
<reference evidence="11 12" key="1">
    <citation type="journal article" date="2013" name="Curr. Biol.">
        <title>Shared signatures of parasitism and phylogenomics unite Cryptomycota and microsporidia.</title>
        <authorList>
            <person name="James T.Y."/>
            <person name="Pelin A."/>
            <person name="Bonen L."/>
            <person name="Ahrendt S."/>
            <person name="Sain D."/>
            <person name="Corradi N."/>
            <person name="Stajich J.E."/>
        </authorList>
    </citation>
    <scope>NUCLEOTIDE SEQUENCE [LARGE SCALE GENOMIC DNA]</scope>
    <source>
        <strain evidence="11 12">CSF55</strain>
    </source>
</reference>
<evidence type="ECO:0000256" key="3">
    <source>
        <dbReference type="ARBA" id="ARBA00005022"/>
    </source>
</evidence>
<proteinExistence type="inferred from homology"/>
<dbReference type="InterPro" id="IPR012776">
    <property type="entry name" value="Trimethyllysine_dOase"/>
</dbReference>
<accession>A0A075B0I0</accession>
<comment type="similarity">
    <text evidence="4">Belongs to the gamma-BBH/TMLD family.</text>
</comment>
<dbReference type="FunFam" id="3.60.130.10:FF:000001">
    <property type="entry name" value="Trimethyllysine dioxygenase, mitochondrial"/>
    <property type="match status" value="1"/>
</dbReference>
<dbReference type="Pfam" id="PF02668">
    <property type="entry name" value="TauD"/>
    <property type="match status" value="1"/>
</dbReference>
<evidence type="ECO:0000256" key="2">
    <source>
        <dbReference type="ARBA" id="ARBA00001961"/>
    </source>
</evidence>
<keyword evidence="7 11" id="KW-0223">Dioxygenase</keyword>
<evidence type="ECO:0000256" key="8">
    <source>
        <dbReference type="ARBA" id="ARBA00023002"/>
    </source>
</evidence>
<dbReference type="GO" id="GO:0005739">
    <property type="term" value="C:mitochondrion"/>
    <property type="evidence" value="ECO:0007669"/>
    <property type="project" value="TreeGrafter"/>
</dbReference>
<sequence length="318" mass="37521">MQRLVDTYTIPLDINARSLDYSRGKITIHWSDNHRSIFPENYLINNSYDPKLNDETNSNKKMLWNSKDIRKIHPKVEFKQVMSDDKILLQWLENIEKYGICFVKNVPHNAKDSEALARRISFIRETHYGKYWDFTANLEHGDTAYTTIGLGAHTDTTYFTEPIGLQMFHLLEFQGIGGKSLFVDGFRIAEELKRLQPEAFEILTKIKLSHQYVGDENAKFISHGNPIIRLDEHDKLYQIRFNNNDRTFLSKQNAKNIEDFYFALNEWNKPGTVVIFDNWRVLHGRNEYVGHRRLSGCYINRDDYISRLTTLREKYSKK</sequence>
<dbReference type="SUPFAM" id="SSF51197">
    <property type="entry name" value="Clavaminate synthase-like"/>
    <property type="match status" value="1"/>
</dbReference>
<dbReference type="OrthoDB" id="408743at2759"/>
<dbReference type="EMBL" id="KE560951">
    <property type="protein sequence ID" value="EPZ34464.1"/>
    <property type="molecule type" value="Genomic_DNA"/>
</dbReference>
<evidence type="ECO:0000256" key="7">
    <source>
        <dbReference type="ARBA" id="ARBA00022964"/>
    </source>
</evidence>
<organism evidence="11 12">
    <name type="scientific">Rozella allomycis (strain CSF55)</name>
    <dbReference type="NCBI Taxonomy" id="988480"/>
    <lineage>
        <taxon>Eukaryota</taxon>
        <taxon>Fungi</taxon>
        <taxon>Fungi incertae sedis</taxon>
        <taxon>Cryptomycota</taxon>
        <taxon>Cryptomycota incertae sedis</taxon>
        <taxon>Rozella</taxon>
    </lineage>
</organism>
<dbReference type="EC" id="1.14.11.8" evidence="11"/>
<dbReference type="AlphaFoldDB" id="A0A075B0I0"/>
<dbReference type="UniPathway" id="UPA00118"/>
<dbReference type="Proteomes" id="UP000030755">
    <property type="component" value="Unassembled WGS sequence"/>
</dbReference>
<comment type="cofactor">
    <cofactor evidence="1">
        <name>Fe(2+)</name>
        <dbReference type="ChEBI" id="CHEBI:29033"/>
    </cofactor>
</comment>
<dbReference type="CDD" id="cd00250">
    <property type="entry name" value="CAS_like"/>
    <property type="match status" value="1"/>
</dbReference>
<evidence type="ECO:0000256" key="1">
    <source>
        <dbReference type="ARBA" id="ARBA00001954"/>
    </source>
</evidence>
<comment type="pathway">
    <text evidence="3">Amine and polyamine biosynthesis; carnitine biosynthesis.</text>
</comment>